<dbReference type="Gene3D" id="3.40.50.300">
    <property type="entry name" value="P-loop containing nucleotide triphosphate hydrolases"/>
    <property type="match status" value="1"/>
</dbReference>
<evidence type="ECO:0000256" key="8">
    <source>
        <dbReference type="ARBA" id="ARBA00022884"/>
    </source>
</evidence>
<dbReference type="PANTHER" id="PTHR32120">
    <property type="entry name" value="SMALL RIBOSOMAL SUBUNIT BIOGENESIS GTPASE RSGA"/>
    <property type="match status" value="1"/>
</dbReference>
<accession>A0A3G9ITN2</accession>
<dbReference type="Gene3D" id="1.10.40.50">
    <property type="entry name" value="Probable gtpase engc, domain 3"/>
    <property type="match status" value="1"/>
</dbReference>
<keyword evidence="13" id="KW-1185">Reference proteome</keyword>
<dbReference type="SUPFAM" id="SSF52540">
    <property type="entry name" value="P-loop containing nucleoside triphosphate hydrolases"/>
    <property type="match status" value="1"/>
</dbReference>
<dbReference type="GO" id="GO:0019843">
    <property type="term" value="F:rRNA binding"/>
    <property type="evidence" value="ECO:0007669"/>
    <property type="project" value="UniProtKB-KW"/>
</dbReference>
<dbReference type="InterPro" id="IPR010914">
    <property type="entry name" value="RsgA_GTPase_dom"/>
</dbReference>
<dbReference type="PANTHER" id="PTHR32120:SF10">
    <property type="entry name" value="SMALL RIBOSOMAL SUBUNIT BIOGENESIS GTPASE RSGA"/>
    <property type="match status" value="1"/>
</dbReference>
<evidence type="ECO:0000256" key="9">
    <source>
        <dbReference type="ARBA" id="ARBA00023134"/>
    </source>
</evidence>
<keyword evidence="3" id="KW-0479">Metal-binding</keyword>
<feature type="domain" description="EngC GTPase" evidence="10">
    <location>
        <begin position="1"/>
        <end position="128"/>
    </location>
</feature>
<keyword evidence="9" id="KW-0342">GTP-binding</keyword>
<keyword evidence="4" id="KW-0699">rRNA-binding</keyword>
<evidence type="ECO:0000256" key="5">
    <source>
        <dbReference type="ARBA" id="ARBA00022741"/>
    </source>
</evidence>
<dbReference type="EMBL" id="AP019308">
    <property type="protein sequence ID" value="BBH21746.1"/>
    <property type="molecule type" value="Genomic_DNA"/>
</dbReference>
<evidence type="ECO:0000256" key="1">
    <source>
        <dbReference type="ARBA" id="ARBA00022490"/>
    </source>
</evidence>
<organism evidence="12 13">
    <name type="scientific">Paenibacillus baekrokdamisoli</name>
    <dbReference type="NCBI Taxonomy" id="1712516"/>
    <lineage>
        <taxon>Bacteria</taxon>
        <taxon>Bacillati</taxon>
        <taxon>Bacillota</taxon>
        <taxon>Bacilli</taxon>
        <taxon>Bacillales</taxon>
        <taxon>Paenibacillaceae</taxon>
        <taxon>Paenibacillus</taxon>
    </lineage>
</organism>
<dbReference type="NCBIfam" id="TIGR00157">
    <property type="entry name" value="ribosome small subunit-dependent GTPase A"/>
    <property type="match status" value="1"/>
</dbReference>
<reference evidence="12 13" key="1">
    <citation type="submission" date="2018-11" db="EMBL/GenBank/DDBJ databases">
        <title>Complete genome sequence of Paenibacillus baekrokdamisoli strain KCTC 33723.</title>
        <authorList>
            <person name="Kang S.W."/>
            <person name="Lee K.C."/>
            <person name="Kim K.K."/>
            <person name="Kim J.S."/>
            <person name="Kim D.S."/>
            <person name="Ko S.H."/>
            <person name="Yang S.H."/>
            <person name="Lee J.S."/>
        </authorList>
    </citation>
    <scope>NUCLEOTIDE SEQUENCE [LARGE SCALE GENOMIC DNA]</scope>
    <source>
        <strain evidence="12 13">KCTC 33723</strain>
    </source>
</reference>
<feature type="domain" description="CP-type G" evidence="11">
    <location>
        <begin position="1"/>
        <end position="130"/>
    </location>
</feature>
<dbReference type="InterPro" id="IPR027417">
    <property type="entry name" value="P-loop_NTPase"/>
</dbReference>
<dbReference type="GO" id="GO:0005525">
    <property type="term" value="F:GTP binding"/>
    <property type="evidence" value="ECO:0007669"/>
    <property type="project" value="UniProtKB-KW"/>
</dbReference>
<sequence length="227" mass="25332">MEKSSQQAWKGALPDMGSGRGTLVVEDYNLLLADVTQSIPDVPVHAICSHTGLGLNELAPYLMPGKTVVFLGMSGVGKSSLLNALIEQDVMKVQAIREVDSRGRHTTTHRQLFMLPSGTMVIDTPGMRELGLFDADEGIRASFTDVEEWFPQCRFTDCRHQAEPGCAVLAVLADGSLPRERWEHYVAQQHENKYVQDKTSYLIDKRARNKTIAMWSKQTKKNGGWKK</sequence>
<evidence type="ECO:0008006" key="14">
    <source>
        <dbReference type="Google" id="ProtNLM"/>
    </source>
</evidence>
<dbReference type="GO" id="GO:0042254">
    <property type="term" value="P:ribosome biogenesis"/>
    <property type="evidence" value="ECO:0007669"/>
    <property type="project" value="UniProtKB-KW"/>
</dbReference>
<dbReference type="GO" id="GO:0046872">
    <property type="term" value="F:metal ion binding"/>
    <property type="evidence" value="ECO:0007669"/>
    <property type="project" value="UniProtKB-KW"/>
</dbReference>
<evidence type="ECO:0000313" key="12">
    <source>
        <dbReference type="EMBL" id="BBH21746.1"/>
    </source>
</evidence>
<evidence type="ECO:0000256" key="3">
    <source>
        <dbReference type="ARBA" id="ARBA00022723"/>
    </source>
</evidence>
<evidence type="ECO:0000256" key="7">
    <source>
        <dbReference type="ARBA" id="ARBA00022833"/>
    </source>
</evidence>
<evidence type="ECO:0000256" key="2">
    <source>
        <dbReference type="ARBA" id="ARBA00022517"/>
    </source>
</evidence>
<gene>
    <name evidence="12" type="ORF">Back11_30910</name>
</gene>
<evidence type="ECO:0000256" key="6">
    <source>
        <dbReference type="ARBA" id="ARBA00022801"/>
    </source>
</evidence>
<dbReference type="PROSITE" id="PS50936">
    <property type="entry name" value="ENGC_GTPASE"/>
    <property type="match status" value="1"/>
</dbReference>
<keyword evidence="6" id="KW-0378">Hydrolase</keyword>
<evidence type="ECO:0000259" key="10">
    <source>
        <dbReference type="PROSITE" id="PS50936"/>
    </source>
</evidence>
<keyword evidence="8" id="KW-0694">RNA-binding</keyword>
<dbReference type="InterPro" id="IPR030378">
    <property type="entry name" value="G_CP_dom"/>
</dbReference>
<dbReference type="GO" id="GO:0003924">
    <property type="term" value="F:GTPase activity"/>
    <property type="evidence" value="ECO:0007669"/>
    <property type="project" value="InterPro"/>
</dbReference>
<dbReference type="KEGG" id="pbk:Back11_30910"/>
<evidence type="ECO:0000313" key="13">
    <source>
        <dbReference type="Proteomes" id="UP000275368"/>
    </source>
</evidence>
<keyword evidence="7" id="KW-0862">Zinc</keyword>
<dbReference type="PROSITE" id="PS51721">
    <property type="entry name" value="G_CP"/>
    <property type="match status" value="1"/>
</dbReference>
<proteinExistence type="predicted"/>
<dbReference type="AlphaFoldDB" id="A0A3G9ITN2"/>
<name>A0A3G9ITN2_9BACL</name>
<dbReference type="CDD" id="cd01854">
    <property type="entry name" value="YjeQ_EngC"/>
    <property type="match status" value="1"/>
</dbReference>
<keyword evidence="5" id="KW-0547">Nucleotide-binding</keyword>
<evidence type="ECO:0000259" key="11">
    <source>
        <dbReference type="PROSITE" id="PS51721"/>
    </source>
</evidence>
<keyword evidence="1" id="KW-0963">Cytoplasm</keyword>
<protein>
    <recommendedName>
        <fullName evidence="14">Ribosome small subunit-dependent GTPase A</fullName>
    </recommendedName>
</protein>
<dbReference type="Pfam" id="PF03193">
    <property type="entry name" value="RsgA_GTPase"/>
    <property type="match status" value="1"/>
</dbReference>
<dbReference type="InterPro" id="IPR004881">
    <property type="entry name" value="Ribosome_biogen_GTPase_RsgA"/>
</dbReference>
<dbReference type="Proteomes" id="UP000275368">
    <property type="component" value="Chromosome"/>
</dbReference>
<evidence type="ECO:0000256" key="4">
    <source>
        <dbReference type="ARBA" id="ARBA00022730"/>
    </source>
</evidence>
<keyword evidence="2" id="KW-0690">Ribosome biogenesis</keyword>